<feature type="domain" description="Torsin-1A C-terminal" evidence="2">
    <location>
        <begin position="93"/>
        <end position="140"/>
    </location>
</feature>
<feature type="domain" description="PiggyBac transposable element-derived protein" evidence="1">
    <location>
        <begin position="190"/>
        <end position="310"/>
    </location>
</feature>
<dbReference type="InterPro" id="IPR029526">
    <property type="entry name" value="PGBD"/>
</dbReference>
<dbReference type="GO" id="GO:0005737">
    <property type="term" value="C:cytoplasm"/>
    <property type="evidence" value="ECO:0007669"/>
    <property type="project" value="UniProtKB-ARBA"/>
</dbReference>
<dbReference type="PANTHER" id="PTHR10760:SF2">
    <property type="entry name" value="LD13476P-RELATED"/>
    <property type="match status" value="1"/>
</dbReference>
<dbReference type="Pfam" id="PF13843">
    <property type="entry name" value="DDE_Tnp_1_7"/>
    <property type="match status" value="1"/>
</dbReference>
<protein>
    <submittedName>
        <fullName evidence="3">TOR1</fullName>
    </submittedName>
</protein>
<dbReference type="Proteomes" id="UP000507470">
    <property type="component" value="Unassembled WGS sequence"/>
</dbReference>
<accession>A0A6J8EX16</accession>
<sequence>MPQGLVDTISPYMDYNAYIDGVDYRKAIFVFLSKDGTQKLNRKTLDYKGQDRMSLKLKDLEDLIKTNANSKGFSKSSLFSCHLITAHIPFLPLEKRHVKECIRDQLKVKKYYDITDEIVENITKELYFYPDDNPIFCTTGYDESIEGEDNGNVSDIVVPLVSEEEEDIDDEILQVQEDVNDDTDTDEIIWSEANQTRKQQLVGRNDTNWTETDFAEMSAYLGILILMGIIQVPEYKFLWSTNEFLNNGGVKDVMPVKRYEKLTQYLHVNEPEADSSDKLARIRPILDSVLERCRVANTPRKNQSIDEAMIP</sequence>
<dbReference type="InterPro" id="IPR049337">
    <property type="entry name" value="TOR1A_C"/>
</dbReference>
<dbReference type="InterPro" id="IPR010448">
    <property type="entry name" value="Torsin"/>
</dbReference>
<gene>
    <name evidence="3" type="ORF">MCOR_56261</name>
</gene>
<proteinExistence type="predicted"/>
<reference evidence="3 4" key="1">
    <citation type="submission" date="2020-06" db="EMBL/GenBank/DDBJ databases">
        <authorList>
            <person name="Li R."/>
            <person name="Bekaert M."/>
        </authorList>
    </citation>
    <scope>NUCLEOTIDE SEQUENCE [LARGE SCALE GENOMIC DNA]</scope>
    <source>
        <strain evidence="4">wild</strain>
    </source>
</reference>
<name>A0A6J8EX16_MYTCO</name>
<dbReference type="AlphaFoldDB" id="A0A6J8EX16"/>
<dbReference type="GO" id="GO:0016887">
    <property type="term" value="F:ATP hydrolysis activity"/>
    <property type="evidence" value="ECO:0007669"/>
    <property type="project" value="InterPro"/>
</dbReference>
<evidence type="ECO:0000259" key="2">
    <source>
        <dbReference type="Pfam" id="PF21376"/>
    </source>
</evidence>
<dbReference type="EMBL" id="CACVKT020010008">
    <property type="protein sequence ID" value="CAC5424343.1"/>
    <property type="molecule type" value="Genomic_DNA"/>
</dbReference>
<evidence type="ECO:0000313" key="4">
    <source>
        <dbReference type="Proteomes" id="UP000507470"/>
    </source>
</evidence>
<dbReference type="GO" id="GO:0005524">
    <property type="term" value="F:ATP binding"/>
    <property type="evidence" value="ECO:0007669"/>
    <property type="project" value="InterPro"/>
</dbReference>
<organism evidence="3 4">
    <name type="scientific">Mytilus coruscus</name>
    <name type="common">Sea mussel</name>
    <dbReference type="NCBI Taxonomy" id="42192"/>
    <lineage>
        <taxon>Eukaryota</taxon>
        <taxon>Metazoa</taxon>
        <taxon>Spiralia</taxon>
        <taxon>Lophotrochozoa</taxon>
        <taxon>Mollusca</taxon>
        <taxon>Bivalvia</taxon>
        <taxon>Autobranchia</taxon>
        <taxon>Pteriomorphia</taxon>
        <taxon>Mytilida</taxon>
        <taxon>Mytiloidea</taxon>
        <taxon>Mytilidae</taxon>
        <taxon>Mytilinae</taxon>
        <taxon>Mytilus</taxon>
    </lineage>
</organism>
<dbReference type="OrthoDB" id="6090197at2759"/>
<dbReference type="Pfam" id="PF21376">
    <property type="entry name" value="TOR1A_C"/>
    <property type="match status" value="1"/>
</dbReference>
<evidence type="ECO:0000259" key="1">
    <source>
        <dbReference type="Pfam" id="PF13843"/>
    </source>
</evidence>
<dbReference type="PANTHER" id="PTHR10760">
    <property type="entry name" value="TORSIN"/>
    <property type="match status" value="1"/>
</dbReference>
<evidence type="ECO:0000313" key="3">
    <source>
        <dbReference type="EMBL" id="CAC5424343.1"/>
    </source>
</evidence>
<keyword evidence="4" id="KW-1185">Reference proteome</keyword>